<dbReference type="AlphaFoldDB" id="A0A0G0LF45"/>
<dbReference type="EMBL" id="LBVO01000004">
    <property type="protein sequence ID" value="KKQ90508.1"/>
    <property type="molecule type" value="Genomic_DNA"/>
</dbReference>
<gene>
    <name evidence="1" type="ORF">UT11_C0004G0010</name>
</gene>
<proteinExistence type="predicted"/>
<organism evidence="1 2">
    <name type="scientific">Berkelbacteria bacterium GW2011_GWA2_38_9</name>
    <dbReference type="NCBI Taxonomy" id="1618334"/>
    <lineage>
        <taxon>Bacteria</taxon>
        <taxon>Candidatus Berkelbacteria</taxon>
    </lineage>
</organism>
<protein>
    <submittedName>
        <fullName evidence="1">Uncharacterized protein</fullName>
    </submittedName>
</protein>
<reference evidence="1 2" key="1">
    <citation type="journal article" date="2015" name="Nature">
        <title>rRNA introns, odd ribosomes, and small enigmatic genomes across a large radiation of phyla.</title>
        <authorList>
            <person name="Brown C.T."/>
            <person name="Hug L.A."/>
            <person name="Thomas B.C."/>
            <person name="Sharon I."/>
            <person name="Castelle C.J."/>
            <person name="Singh A."/>
            <person name="Wilkins M.J."/>
            <person name="Williams K.H."/>
            <person name="Banfield J.F."/>
        </authorList>
    </citation>
    <scope>NUCLEOTIDE SEQUENCE [LARGE SCALE GENOMIC DNA]</scope>
</reference>
<comment type="caution">
    <text evidence="1">The sequence shown here is derived from an EMBL/GenBank/DDBJ whole genome shotgun (WGS) entry which is preliminary data.</text>
</comment>
<evidence type="ECO:0000313" key="2">
    <source>
        <dbReference type="Proteomes" id="UP000033934"/>
    </source>
</evidence>
<evidence type="ECO:0000313" key="1">
    <source>
        <dbReference type="EMBL" id="KKQ90508.1"/>
    </source>
</evidence>
<name>A0A0G0LF45_9BACT</name>
<dbReference type="Proteomes" id="UP000033934">
    <property type="component" value="Unassembled WGS sequence"/>
</dbReference>
<accession>A0A0G0LF45</accession>
<sequence>MGMHTHYHKGTTVFIRLKSGEVIVGKFFDHKSGKVLLEDGQTIALSEVKAMSVRKLKSKII</sequence>